<keyword evidence="4" id="KW-0813">Transport</keyword>
<keyword evidence="6" id="KW-0653">Protein transport</keyword>
<gene>
    <name evidence="11" type="ORF">GCL57_05775</name>
</gene>
<comment type="caution">
    <text evidence="11">The sequence shown here is derived from an EMBL/GenBank/DDBJ whole genome shotgun (WGS) entry which is preliminary data.</text>
</comment>
<feature type="region of interest" description="Disordered" evidence="9">
    <location>
        <begin position="126"/>
        <end position="188"/>
    </location>
</feature>
<organism evidence="11 12">
    <name type="scientific">Fluviispira multicolorata</name>
    <dbReference type="NCBI Taxonomy" id="2654512"/>
    <lineage>
        <taxon>Bacteria</taxon>
        <taxon>Pseudomonadati</taxon>
        <taxon>Bdellovibrionota</taxon>
        <taxon>Oligoflexia</taxon>
        <taxon>Silvanigrellales</taxon>
        <taxon>Silvanigrellaceae</taxon>
        <taxon>Fluviispira</taxon>
    </lineage>
</organism>
<evidence type="ECO:0000256" key="5">
    <source>
        <dbReference type="ARBA" id="ARBA00022795"/>
    </source>
</evidence>
<feature type="compositionally biased region" description="Basic and acidic residues" evidence="9">
    <location>
        <begin position="126"/>
        <end position="140"/>
    </location>
</feature>
<reference evidence="11 12" key="1">
    <citation type="submission" date="2019-10" db="EMBL/GenBank/DDBJ databases">
        <title>New genus of Silvanigrellaceae.</title>
        <authorList>
            <person name="Pitt A."/>
            <person name="Hahn M.W."/>
        </authorList>
    </citation>
    <scope>NUCLEOTIDE SEQUENCE [LARGE SCALE GENOMIC DNA]</scope>
    <source>
        <strain evidence="11 12">33A1-SZDP</strain>
    </source>
</reference>
<dbReference type="AlphaFoldDB" id="A0A833N661"/>
<proteinExistence type="inferred from homology"/>
<evidence type="ECO:0000256" key="7">
    <source>
        <dbReference type="ARBA" id="ARBA00023225"/>
    </source>
</evidence>
<name>A0A833N661_9BACT</name>
<feature type="compositionally biased region" description="Polar residues" evidence="9">
    <location>
        <begin position="148"/>
        <end position="163"/>
    </location>
</feature>
<keyword evidence="7" id="KW-1006">Bacterial flagellum protein export</keyword>
<feature type="compositionally biased region" description="Basic and acidic residues" evidence="9">
    <location>
        <begin position="164"/>
        <end position="188"/>
    </location>
</feature>
<evidence type="ECO:0000256" key="9">
    <source>
        <dbReference type="SAM" id="MobiDB-lite"/>
    </source>
</evidence>
<evidence type="ECO:0000259" key="10">
    <source>
        <dbReference type="Pfam" id="PF02108"/>
    </source>
</evidence>
<dbReference type="EMBL" id="WFLN01000005">
    <property type="protein sequence ID" value="KAB8032154.1"/>
    <property type="molecule type" value="Genomic_DNA"/>
</dbReference>
<evidence type="ECO:0000256" key="8">
    <source>
        <dbReference type="SAM" id="Coils"/>
    </source>
</evidence>
<evidence type="ECO:0000256" key="1">
    <source>
        <dbReference type="ARBA" id="ARBA00003041"/>
    </source>
</evidence>
<evidence type="ECO:0000313" key="11">
    <source>
        <dbReference type="EMBL" id="KAB8032154.1"/>
    </source>
</evidence>
<evidence type="ECO:0000313" key="12">
    <source>
        <dbReference type="Proteomes" id="UP000442694"/>
    </source>
</evidence>
<evidence type="ECO:0000256" key="2">
    <source>
        <dbReference type="ARBA" id="ARBA00006602"/>
    </source>
</evidence>
<dbReference type="GO" id="GO:0005829">
    <property type="term" value="C:cytosol"/>
    <property type="evidence" value="ECO:0007669"/>
    <property type="project" value="TreeGrafter"/>
</dbReference>
<feature type="domain" description="Flagellar assembly protein FliH/Type III secretion system HrpE" evidence="10">
    <location>
        <begin position="247"/>
        <end position="355"/>
    </location>
</feature>
<dbReference type="Pfam" id="PF02108">
    <property type="entry name" value="FliH"/>
    <property type="match status" value="1"/>
</dbReference>
<sequence length="395" mass="45454">MGSKTGRLVKKENTKVMNTLEIEKYPWLNFSDQSVIFPDNPRKSVILQKMHDPQEYEAKIKTARDFKKQIGTRAKIMLPTDMTLDFEKGRKEMVIRRRRTMMDEEEAMALELSEMEHQIEVKTAKKNVVKDQKSDKESLEQSKVAEGQGNNSQEMSFIPQEQPNEVKNEMKSEAQREEKTEDLEKVKEKNESIFAEAKRDGFEKGEKEGIEAGKKEGFVSGEREGFQSGEERGMAAAESKFEKAFENISEVAQQLTDLKEDILNQGKDIFVELTKLCCEKILKEQIKSNDESLAHLFDEVLKLYNSKNSLTIEMNSKDAERIRKHLETKKDSSKIEIKENDSLENGAFHVESDTGVSLVDIKKSVNVIIENIKKDLFQENNNIEKDTQKIEKKEA</sequence>
<evidence type="ECO:0000256" key="4">
    <source>
        <dbReference type="ARBA" id="ARBA00022448"/>
    </source>
</evidence>
<keyword evidence="12" id="KW-1185">Reference proteome</keyword>
<dbReference type="RefSeq" id="WP_152212372.1">
    <property type="nucleotide sequence ID" value="NZ_WFLN01000005.1"/>
</dbReference>
<dbReference type="InterPro" id="IPR051472">
    <property type="entry name" value="T3SS_Stator/FliH"/>
</dbReference>
<accession>A0A833N661</accession>
<dbReference type="GO" id="GO:0044781">
    <property type="term" value="P:bacterial-type flagellum organization"/>
    <property type="evidence" value="ECO:0007669"/>
    <property type="project" value="UniProtKB-KW"/>
</dbReference>
<keyword evidence="5" id="KW-1005">Bacterial flagellum biogenesis</keyword>
<dbReference type="PANTHER" id="PTHR34982">
    <property type="entry name" value="YOP PROTEINS TRANSLOCATION PROTEIN L"/>
    <property type="match status" value="1"/>
</dbReference>
<evidence type="ECO:0000256" key="3">
    <source>
        <dbReference type="ARBA" id="ARBA00016507"/>
    </source>
</evidence>
<comment type="function">
    <text evidence="1">Needed for flagellar regrowth and assembly.</text>
</comment>
<dbReference type="GO" id="GO:0015031">
    <property type="term" value="P:protein transport"/>
    <property type="evidence" value="ECO:0007669"/>
    <property type="project" value="UniProtKB-KW"/>
</dbReference>
<dbReference type="PANTHER" id="PTHR34982:SF1">
    <property type="entry name" value="FLAGELLAR ASSEMBLY PROTEIN FLIH"/>
    <property type="match status" value="1"/>
</dbReference>
<keyword evidence="8" id="KW-0175">Coiled coil</keyword>
<dbReference type="Proteomes" id="UP000442694">
    <property type="component" value="Unassembled WGS sequence"/>
</dbReference>
<feature type="coiled-coil region" evidence="8">
    <location>
        <begin position="234"/>
        <end position="261"/>
    </location>
</feature>
<evidence type="ECO:0000256" key="6">
    <source>
        <dbReference type="ARBA" id="ARBA00022927"/>
    </source>
</evidence>
<dbReference type="InterPro" id="IPR018035">
    <property type="entry name" value="Flagellar_FliH/T3SS_HrpE"/>
</dbReference>
<protein>
    <recommendedName>
        <fullName evidence="3">Flagellar assembly protein FliH</fullName>
    </recommendedName>
</protein>
<comment type="similarity">
    <text evidence="2">Belongs to the FliH family.</text>
</comment>